<dbReference type="SUPFAM" id="SSF46689">
    <property type="entry name" value="Homeodomain-like"/>
    <property type="match status" value="2"/>
</dbReference>
<evidence type="ECO:0000256" key="1">
    <source>
        <dbReference type="ARBA" id="ARBA00023015"/>
    </source>
</evidence>
<dbReference type="OrthoDB" id="9806208at2"/>
<evidence type="ECO:0000313" key="6">
    <source>
        <dbReference type="Proteomes" id="UP000478183"/>
    </source>
</evidence>
<dbReference type="InterPro" id="IPR050204">
    <property type="entry name" value="AraC_XylS_family_regulators"/>
</dbReference>
<dbReference type="Proteomes" id="UP000478183">
    <property type="component" value="Unassembled WGS sequence"/>
</dbReference>
<dbReference type="Pfam" id="PF12833">
    <property type="entry name" value="HTH_18"/>
    <property type="match status" value="1"/>
</dbReference>
<dbReference type="RefSeq" id="WP_155096505.1">
    <property type="nucleotide sequence ID" value="NZ_WMIE01000011.1"/>
</dbReference>
<dbReference type="PANTHER" id="PTHR46796:SF14">
    <property type="entry name" value="TRANSCRIPTIONAL REGULATORY PROTEIN"/>
    <property type="match status" value="1"/>
</dbReference>
<name>A0A6L6JEY2_9RHOB</name>
<evidence type="ECO:0000256" key="2">
    <source>
        <dbReference type="ARBA" id="ARBA00023125"/>
    </source>
</evidence>
<dbReference type="InterPro" id="IPR018060">
    <property type="entry name" value="HTH_AraC"/>
</dbReference>
<accession>A0A6L6JEY2</accession>
<gene>
    <name evidence="5" type="ORF">GL286_15575</name>
</gene>
<dbReference type="InterPro" id="IPR009057">
    <property type="entry name" value="Homeodomain-like_sf"/>
</dbReference>
<comment type="caution">
    <text evidence="5">The sequence shown here is derived from an EMBL/GenBank/DDBJ whole genome shotgun (WGS) entry which is preliminary data.</text>
</comment>
<dbReference type="SMART" id="SM00342">
    <property type="entry name" value="HTH_ARAC"/>
    <property type="match status" value="1"/>
</dbReference>
<keyword evidence="2" id="KW-0238">DNA-binding</keyword>
<evidence type="ECO:0000259" key="4">
    <source>
        <dbReference type="PROSITE" id="PS01124"/>
    </source>
</evidence>
<protein>
    <submittedName>
        <fullName evidence="5">Helix-turn-helix domain-containing protein</fullName>
    </submittedName>
</protein>
<dbReference type="GO" id="GO:0003700">
    <property type="term" value="F:DNA-binding transcription factor activity"/>
    <property type="evidence" value="ECO:0007669"/>
    <property type="project" value="InterPro"/>
</dbReference>
<sequence length="294" mass="33295">MTHRTNVSDCMGSYFGMPDAPCRSVVPLLSAPFTMSRLERSLIANERPIIRLPVTEAYFLMLYFESATHCDIMPDETLSSPRRYERHTVCLVDLASGPAIELQSRLDALAFVIPKELLREISENPADAAPRLRCRRGEADPIIASLAQAMLPMFADRYGDSRAVFQHLAIAICAHLLHGFAQKPLHIAQDWLQTVQRLMHDRMGEPFQMAEIASAVGMTGATFDATFRARAGISPETWLTHARIRRAMTRLRRSLLPIEEIARSAGFRDLTRFEEEFHNETGMTPDAWRKFTLH</sequence>
<evidence type="ECO:0000256" key="3">
    <source>
        <dbReference type="ARBA" id="ARBA00023163"/>
    </source>
</evidence>
<organism evidence="5 6">
    <name type="scientific">Paracoccus aestuariivivens</name>
    <dbReference type="NCBI Taxonomy" id="1820333"/>
    <lineage>
        <taxon>Bacteria</taxon>
        <taxon>Pseudomonadati</taxon>
        <taxon>Pseudomonadota</taxon>
        <taxon>Alphaproteobacteria</taxon>
        <taxon>Rhodobacterales</taxon>
        <taxon>Paracoccaceae</taxon>
        <taxon>Paracoccus</taxon>
    </lineage>
</organism>
<dbReference type="PANTHER" id="PTHR46796">
    <property type="entry name" value="HTH-TYPE TRANSCRIPTIONAL ACTIVATOR RHAS-RELATED"/>
    <property type="match status" value="1"/>
</dbReference>
<dbReference type="GO" id="GO:0043565">
    <property type="term" value="F:sequence-specific DNA binding"/>
    <property type="evidence" value="ECO:0007669"/>
    <property type="project" value="InterPro"/>
</dbReference>
<keyword evidence="6" id="KW-1185">Reference proteome</keyword>
<keyword evidence="1" id="KW-0805">Transcription regulation</keyword>
<dbReference type="EMBL" id="WMIE01000011">
    <property type="protein sequence ID" value="MTH79147.1"/>
    <property type="molecule type" value="Genomic_DNA"/>
</dbReference>
<evidence type="ECO:0000313" key="5">
    <source>
        <dbReference type="EMBL" id="MTH79147.1"/>
    </source>
</evidence>
<keyword evidence="3" id="KW-0804">Transcription</keyword>
<feature type="domain" description="HTH araC/xylS-type" evidence="4">
    <location>
        <begin position="193"/>
        <end position="291"/>
    </location>
</feature>
<reference evidence="5 6" key="1">
    <citation type="submission" date="2019-11" db="EMBL/GenBank/DDBJ databases">
        <authorList>
            <person name="Dong K."/>
        </authorList>
    </citation>
    <scope>NUCLEOTIDE SEQUENCE [LARGE SCALE GENOMIC DNA]</scope>
    <source>
        <strain evidence="5 6">NBRC 111993</strain>
    </source>
</reference>
<proteinExistence type="predicted"/>
<dbReference type="PROSITE" id="PS01124">
    <property type="entry name" value="HTH_ARAC_FAMILY_2"/>
    <property type="match status" value="1"/>
</dbReference>
<dbReference type="Gene3D" id="1.10.10.60">
    <property type="entry name" value="Homeodomain-like"/>
    <property type="match status" value="1"/>
</dbReference>
<dbReference type="AlphaFoldDB" id="A0A6L6JEY2"/>